<dbReference type="Gene3D" id="3.10.50.40">
    <property type="match status" value="1"/>
</dbReference>
<protein>
    <recommendedName>
        <fullName evidence="4">peptidylprolyl isomerase</fullName>
        <ecNumber evidence="4">5.2.1.8</ecNumber>
    </recommendedName>
</protein>
<keyword evidence="8" id="KW-0413">Isomerase</keyword>
<dbReference type="SUPFAM" id="SSF54534">
    <property type="entry name" value="FKBP-like"/>
    <property type="match status" value="1"/>
</dbReference>
<comment type="subcellular location">
    <subcellularLocation>
        <location evidence="2">Cytoplasm</location>
    </subcellularLocation>
</comment>
<dbReference type="PANTHER" id="PTHR47861">
    <property type="entry name" value="FKBP-TYPE PEPTIDYL-PROLYL CIS-TRANS ISOMERASE SLYD"/>
    <property type="match status" value="1"/>
</dbReference>
<organism evidence="9">
    <name type="scientific">marine metagenome</name>
    <dbReference type="NCBI Taxonomy" id="408172"/>
    <lineage>
        <taxon>unclassified sequences</taxon>
        <taxon>metagenomes</taxon>
        <taxon>ecological metagenomes</taxon>
    </lineage>
</organism>
<evidence type="ECO:0000313" key="9">
    <source>
        <dbReference type="EMBL" id="SVB68655.1"/>
    </source>
</evidence>
<evidence type="ECO:0000256" key="4">
    <source>
        <dbReference type="ARBA" id="ARBA00013194"/>
    </source>
</evidence>
<evidence type="ECO:0000256" key="7">
    <source>
        <dbReference type="ARBA" id="ARBA00023186"/>
    </source>
</evidence>
<comment type="catalytic activity">
    <reaction evidence="1">
        <text>[protein]-peptidylproline (omega=180) = [protein]-peptidylproline (omega=0)</text>
        <dbReference type="Rhea" id="RHEA:16237"/>
        <dbReference type="Rhea" id="RHEA-COMP:10747"/>
        <dbReference type="Rhea" id="RHEA-COMP:10748"/>
        <dbReference type="ChEBI" id="CHEBI:83833"/>
        <dbReference type="ChEBI" id="CHEBI:83834"/>
        <dbReference type="EC" id="5.2.1.8"/>
    </reaction>
</comment>
<evidence type="ECO:0000256" key="1">
    <source>
        <dbReference type="ARBA" id="ARBA00000971"/>
    </source>
</evidence>
<reference evidence="9" key="1">
    <citation type="submission" date="2018-05" db="EMBL/GenBank/DDBJ databases">
        <authorList>
            <person name="Lanie J.A."/>
            <person name="Ng W.-L."/>
            <person name="Kazmierczak K.M."/>
            <person name="Andrzejewski T.M."/>
            <person name="Davidsen T.M."/>
            <person name="Wayne K.J."/>
            <person name="Tettelin H."/>
            <person name="Glass J.I."/>
            <person name="Rusch D."/>
            <person name="Podicherti R."/>
            <person name="Tsui H.-C.T."/>
            <person name="Winkler M.E."/>
        </authorList>
    </citation>
    <scope>NUCLEOTIDE SEQUENCE</scope>
</reference>
<evidence type="ECO:0000256" key="6">
    <source>
        <dbReference type="ARBA" id="ARBA00023110"/>
    </source>
</evidence>
<evidence type="ECO:0000256" key="5">
    <source>
        <dbReference type="ARBA" id="ARBA00022490"/>
    </source>
</evidence>
<keyword evidence="5" id="KW-0963">Cytoplasm</keyword>
<name>A0A382G1J5_9ZZZZ</name>
<evidence type="ECO:0000256" key="2">
    <source>
        <dbReference type="ARBA" id="ARBA00004496"/>
    </source>
</evidence>
<dbReference type="PANTHER" id="PTHR47861:SF3">
    <property type="entry name" value="FKBP-TYPE PEPTIDYL-PROLYL CIS-TRANS ISOMERASE SLYD"/>
    <property type="match status" value="1"/>
</dbReference>
<dbReference type="GO" id="GO:0003755">
    <property type="term" value="F:peptidyl-prolyl cis-trans isomerase activity"/>
    <property type="evidence" value="ECO:0007669"/>
    <property type="project" value="UniProtKB-KW"/>
</dbReference>
<gene>
    <name evidence="9" type="ORF">METZ01_LOCUS221509</name>
</gene>
<evidence type="ECO:0000256" key="3">
    <source>
        <dbReference type="ARBA" id="ARBA00006577"/>
    </source>
</evidence>
<dbReference type="AlphaFoldDB" id="A0A382G1J5"/>
<dbReference type="GO" id="GO:0005737">
    <property type="term" value="C:cytoplasm"/>
    <property type="evidence" value="ECO:0007669"/>
    <property type="project" value="UniProtKB-SubCell"/>
</dbReference>
<dbReference type="InterPro" id="IPR046357">
    <property type="entry name" value="PPIase_dom_sf"/>
</dbReference>
<dbReference type="EMBL" id="UINC01052848">
    <property type="protein sequence ID" value="SVB68655.1"/>
    <property type="molecule type" value="Genomic_DNA"/>
</dbReference>
<proteinExistence type="inferred from homology"/>
<evidence type="ECO:0000256" key="8">
    <source>
        <dbReference type="ARBA" id="ARBA00023235"/>
    </source>
</evidence>
<sequence length="158" mass="17609">MSERITPHKLVSIAYTIRDSRGDIVEHSELPISYIHGLNDEQLFPKIERALDGLSVDERAEVHLLASEAFGERDPDLTFTDQIENAPEELRFVGAELDAESDSGEVLHFRGTHINGDEITIDANHPLAGEDVTFVLRVTEVRDPTLEEIAEIGDTVVH</sequence>
<dbReference type="EC" id="5.2.1.8" evidence="4"/>
<comment type="similarity">
    <text evidence="3">Belongs to the FKBP-type PPIase family.</text>
</comment>
<keyword evidence="7" id="KW-0143">Chaperone</keyword>
<accession>A0A382G1J5</accession>
<keyword evidence="6" id="KW-0697">Rotamase</keyword>